<organism evidence="19 20">
    <name type="scientific">Chrysemys picta bellii</name>
    <name type="common">Western painted turtle</name>
    <name type="synonym">Emys bellii</name>
    <dbReference type="NCBI Taxonomy" id="8478"/>
    <lineage>
        <taxon>Eukaryota</taxon>
        <taxon>Metazoa</taxon>
        <taxon>Chordata</taxon>
        <taxon>Craniata</taxon>
        <taxon>Vertebrata</taxon>
        <taxon>Euteleostomi</taxon>
        <taxon>Archelosauria</taxon>
        <taxon>Testudinata</taxon>
        <taxon>Testudines</taxon>
        <taxon>Cryptodira</taxon>
        <taxon>Durocryptodira</taxon>
        <taxon>Testudinoidea</taxon>
        <taxon>Emydidae</taxon>
        <taxon>Chrysemys</taxon>
    </lineage>
</organism>
<dbReference type="GeneTree" id="ENSGT00940000154838"/>
<dbReference type="PANTHER" id="PTHR23220">
    <property type="entry name" value="INTEGRIN ALPHA"/>
    <property type="match status" value="1"/>
</dbReference>
<evidence type="ECO:0000256" key="2">
    <source>
        <dbReference type="ARBA" id="ARBA00008054"/>
    </source>
</evidence>
<dbReference type="InterPro" id="IPR036465">
    <property type="entry name" value="vWFA_dom_sf"/>
</dbReference>
<evidence type="ECO:0000313" key="19">
    <source>
        <dbReference type="Ensembl" id="ENSCPBP00000013010.1"/>
    </source>
</evidence>
<comment type="subcellular location">
    <subcellularLocation>
        <location evidence="1 16">Membrane</location>
        <topology evidence="1 16">Single-pass type I membrane protein</topology>
    </subcellularLocation>
</comment>
<evidence type="ECO:0000256" key="16">
    <source>
        <dbReference type="RuleBase" id="RU003762"/>
    </source>
</evidence>
<feature type="repeat" description="FG-GAP" evidence="15">
    <location>
        <begin position="607"/>
        <end position="667"/>
    </location>
</feature>
<dbReference type="Pfam" id="PF08441">
    <property type="entry name" value="Integrin_A_Ig_1"/>
    <property type="match status" value="1"/>
</dbReference>
<dbReference type="Gene3D" id="1.20.5.930">
    <property type="entry name" value="Bicelle-embedded integrin alpha(iib) transmembrane segment"/>
    <property type="match status" value="1"/>
</dbReference>
<dbReference type="PANTHER" id="PTHR23220:SF118">
    <property type="entry name" value="INTEGRIN ALPHA-X"/>
    <property type="match status" value="1"/>
</dbReference>
<keyword evidence="9" id="KW-1133">Transmembrane helix</keyword>
<feature type="region of interest" description="Disordered" evidence="17">
    <location>
        <begin position="1150"/>
        <end position="1176"/>
    </location>
</feature>
<evidence type="ECO:0000256" key="15">
    <source>
        <dbReference type="PROSITE-ProRule" id="PRU00803"/>
    </source>
</evidence>
<feature type="domain" description="VWFA" evidence="18">
    <location>
        <begin position="166"/>
        <end position="361"/>
    </location>
</feature>
<dbReference type="InterPro" id="IPR048285">
    <property type="entry name" value="Integrin_alpha_Ig-like_2"/>
</dbReference>
<evidence type="ECO:0000256" key="9">
    <source>
        <dbReference type="ARBA" id="ARBA00022989"/>
    </source>
</evidence>
<dbReference type="Pfam" id="PF21520">
    <property type="entry name" value="ITGAX-like_Ig_3"/>
    <property type="match status" value="1"/>
</dbReference>
<dbReference type="Proteomes" id="UP000694380">
    <property type="component" value="Unplaced"/>
</dbReference>
<dbReference type="SUPFAM" id="SSF69318">
    <property type="entry name" value="Integrin alpha N-terminal domain"/>
    <property type="match status" value="1"/>
</dbReference>
<dbReference type="GO" id="GO:0005178">
    <property type="term" value="F:integrin binding"/>
    <property type="evidence" value="ECO:0007669"/>
    <property type="project" value="TreeGrafter"/>
</dbReference>
<dbReference type="InterPro" id="IPR002035">
    <property type="entry name" value="VWF_A"/>
</dbReference>
<name>A0A8C3FS34_CHRPI</name>
<keyword evidence="4" id="KW-0479">Metal-binding</keyword>
<dbReference type="GO" id="GO:0033627">
    <property type="term" value="P:cell adhesion mediated by integrin"/>
    <property type="evidence" value="ECO:0007669"/>
    <property type="project" value="TreeGrafter"/>
</dbReference>
<feature type="repeat" description="FG-GAP" evidence="15">
    <location>
        <begin position="476"/>
        <end position="538"/>
    </location>
</feature>
<dbReference type="InterPro" id="IPR032695">
    <property type="entry name" value="Integrin_dom_sf"/>
</dbReference>
<dbReference type="PRINTS" id="PR00453">
    <property type="entry name" value="VWFADOMAIN"/>
</dbReference>
<evidence type="ECO:0000256" key="3">
    <source>
        <dbReference type="ARBA" id="ARBA00022692"/>
    </source>
</evidence>
<reference evidence="19" key="2">
    <citation type="submission" date="2025-09" db="UniProtKB">
        <authorList>
            <consortium name="Ensembl"/>
        </authorList>
    </citation>
    <scope>IDENTIFICATION</scope>
</reference>
<dbReference type="GO" id="GO:0009897">
    <property type="term" value="C:external side of plasma membrane"/>
    <property type="evidence" value="ECO:0007669"/>
    <property type="project" value="TreeGrafter"/>
</dbReference>
<keyword evidence="10 16" id="KW-0401">Integrin</keyword>
<sequence>MWPLVGSLWEGMGGGVTLPLCGAHVLLAPSHGFSVEVEGPITFQEAAAGFGQSVVQFGSASAGGLIVGAPLQMGDVNETGKVYKCDPGSRRCQEIPIQRPPDAMNMSLGLSLAARGSEFLVCGPTVHRACGENMYVNGYCFLLDQSLQQRQRIPDTQPECPKHVTDIVLLVDSSGSIASVDFGKMKTFLSEIMKRFRKTDTQFALMQYSNKFEFHFDFMKYRRSHNPDHLLQGVEQLHGTTYTATAIRKVVLLRINNPPMPSPPPFSRRELFTSGRGARDEATKVLIVITDGQKYNDPLSYSDAIPEAERAGIIRYAIGVGQAFSSAAAQRELQEIASQPSNEHVFRVDSFDALQGIQNQLQEKIFAIEGTQSQSGSSFQLEMSQEGFSSLLSPDGPVLGAVGAYDWSGGIYLYGSSGKPSFINVSRTSTDMNDAYLGYSSQVITANGQSSYVVGAPRYQHAGKVVLFSRDTKGGEWTPRSEVLGEQIGSYFGGTLCAVDLDRDGNTDLLLIGSPMYYTPLNGGRVYICLINWLVRKRSGTLQGQTGQAFGRFGASMSEIGDISGDGRTDVAIGAPLENSNHGALYIFHGEKGATPSPLLIALSAPQRIEGSLFPSRLHYFGQAVSGGTDLTGDGLPDIAVGAQGQVLLLRSRPVLRVGVSISFQPPTIPTSAFNCQEQEQLNTEASRAEVCFTVTKSTMDSLGDRISSTIQYSLALDPGRTKIRAAFNSTGPVLSRELRLGIETRCETYRITLPLCPEDTLTPITLHVSYTLTGEPITATSRLRPILSEDSAPVSAGSLPFQKDCGTDDRCHDQLEISFNFSGLSTLVVGVTPELNTTVSIQNRGENSYSTTVQFFYPAALSYRRVLLLQGSMHRAGQGSGLWCSLPAQLPACITSHLSPLLPLPPSSDNGGPITERMIDRAELPVKYGIFIILTSGPRTGKSCILLSPLVPEHPVPHPAISFHPQDCSVATCKKIRCRITSLEMRQPLEFMIKGNVSFQWVSQVRELPLPSGYNGGGWVLGLLGPHLTAPLPQVQTVVERYEVYNYLPIIVGSSMGGLVLLALITAALCKVSGAGLGPLPHSPSPGGGACGSPRSWQRYKGFSFIGYHSPSLLLLYCDPASVWLSPSPLSVSFQLGFFQRQYKQMMEDAVEGEGPGPTQSAAAGNPPVADAPKQ</sequence>
<dbReference type="AlphaFoldDB" id="A0A8C3FS34"/>
<dbReference type="GO" id="GO:0007229">
    <property type="term" value="P:integrin-mediated signaling pathway"/>
    <property type="evidence" value="ECO:0007669"/>
    <property type="project" value="UniProtKB-KW"/>
</dbReference>
<keyword evidence="3" id="KW-0812">Transmembrane</keyword>
<dbReference type="Pfam" id="PF00092">
    <property type="entry name" value="VWA"/>
    <property type="match status" value="1"/>
</dbReference>
<comment type="similarity">
    <text evidence="2 16">Belongs to the integrin alpha chain family.</text>
</comment>
<dbReference type="Ensembl" id="ENSCPBT00000015469.1">
    <property type="protein sequence ID" value="ENSCPBP00000013010.1"/>
    <property type="gene ID" value="ENSCPBG00000009760.1"/>
</dbReference>
<dbReference type="PROSITE" id="PS51470">
    <property type="entry name" value="FG_GAP"/>
    <property type="match status" value="5"/>
</dbReference>
<keyword evidence="12" id="KW-1015">Disulfide bond</keyword>
<dbReference type="PROSITE" id="PS50234">
    <property type="entry name" value="VWFA"/>
    <property type="match status" value="1"/>
</dbReference>
<dbReference type="PRINTS" id="PR01185">
    <property type="entry name" value="INTEGRINA"/>
</dbReference>
<evidence type="ECO:0000256" key="8">
    <source>
        <dbReference type="ARBA" id="ARBA00022889"/>
    </source>
</evidence>
<evidence type="ECO:0000313" key="20">
    <source>
        <dbReference type="Proteomes" id="UP000694380"/>
    </source>
</evidence>
<evidence type="ECO:0000256" key="14">
    <source>
        <dbReference type="ARBA" id="ARBA00023180"/>
    </source>
</evidence>
<dbReference type="GO" id="GO:0007160">
    <property type="term" value="P:cell-matrix adhesion"/>
    <property type="evidence" value="ECO:0007669"/>
    <property type="project" value="TreeGrafter"/>
</dbReference>
<keyword evidence="20" id="KW-1185">Reference proteome</keyword>
<accession>A0A8C3FS34</accession>
<evidence type="ECO:0000256" key="10">
    <source>
        <dbReference type="ARBA" id="ARBA00023037"/>
    </source>
</evidence>
<evidence type="ECO:0000256" key="7">
    <source>
        <dbReference type="ARBA" id="ARBA00022837"/>
    </source>
</evidence>
<dbReference type="SUPFAM" id="SSF53300">
    <property type="entry name" value="vWA-like"/>
    <property type="match status" value="1"/>
</dbReference>
<keyword evidence="7" id="KW-0106">Calcium</keyword>
<evidence type="ECO:0000256" key="4">
    <source>
        <dbReference type="ARBA" id="ARBA00022723"/>
    </source>
</evidence>
<dbReference type="OMA" id="ENCLNIQ"/>
<dbReference type="InterPro" id="IPR013519">
    <property type="entry name" value="Int_alpha_beta-p"/>
</dbReference>
<keyword evidence="5" id="KW-0732">Signal</keyword>
<feature type="repeat" description="FG-GAP" evidence="15">
    <location>
        <begin position="372"/>
        <end position="423"/>
    </location>
</feature>
<proteinExistence type="inferred from homology"/>
<dbReference type="Pfam" id="PF20805">
    <property type="entry name" value="Integrin_A_Ig_2"/>
    <property type="match status" value="1"/>
</dbReference>
<reference evidence="19" key="1">
    <citation type="submission" date="2025-08" db="UniProtKB">
        <authorList>
            <consortium name="Ensembl"/>
        </authorList>
    </citation>
    <scope>IDENTIFICATION</scope>
</reference>
<keyword evidence="13 16" id="KW-0675">Receptor</keyword>
<evidence type="ECO:0000256" key="17">
    <source>
        <dbReference type="SAM" id="MobiDB-lite"/>
    </source>
</evidence>
<dbReference type="SMART" id="SM00327">
    <property type="entry name" value="VWA"/>
    <property type="match status" value="1"/>
</dbReference>
<keyword evidence="11" id="KW-0472">Membrane</keyword>
<dbReference type="InterPro" id="IPR000413">
    <property type="entry name" value="Integrin_alpha"/>
</dbReference>
<dbReference type="GO" id="GO:0098609">
    <property type="term" value="P:cell-cell adhesion"/>
    <property type="evidence" value="ECO:0007669"/>
    <property type="project" value="TreeGrafter"/>
</dbReference>
<evidence type="ECO:0000256" key="13">
    <source>
        <dbReference type="ARBA" id="ARBA00023170"/>
    </source>
</evidence>
<evidence type="ECO:0000259" key="18">
    <source>
        <dbReference type="PROSITE" id="PS50234"/>
    </source>
</evidence>
<dbReference type="SUPFAM" id="SSF69179">
    <property type="entry name" value="Integrin domains"/>
    <property type="match status" value="2"/>
</dbReference>
<dbReference type="InterPro" id="IPR048633">
    <property type="entry name" value="ITGAX-like_Ig_3"/>
</dbReference>
<dbReference type="Pfam" id="PF01839">
    <property type="entry name" value="FG-GAP"/>
    <property type="match status" value="3"/>
</dbReference>
<dbReference type="Gene3D" id="2.130.10.130">
    <property type="entry name" value="Integrin alpha, N-terminal"/>
    <property type="match status" value="2"/>
</dbReference>
<protein>
    <recommendedName>
        <fullName evidence="18">VWFA domain-containing protein</fullName>
    </recommendedName>
</protein>
<keyword evidence="8 16" id="KW-0130">Cell adhesion</keyword>
<feature type="repeat" description="FG-GAP" evidence="15">
    <location>
        <begin position="36"/>
        <end position="94"/>
    </location>
</feature>
<dbReference type="SMART" id="SM00191">
    <property type="entry name" value="Int_alpha"/>
    <property type="match status" value="5"/>
</dbReference>
<dbReference type="InterPro" id="IPR013649">
    <property type="entry name" value="Integrin_alpha_Ig-like_1"/>
</dbReference>
<dbReference type="InterPro" id="IPR013517">
    <property type="entry name" value="FG-GAP"/>
</dbReference>
<evidence type="ECO:0000256" key="1">
    <source>
        <dbReference type="ARBA" id="ARBA00004479"/>
    </source>
</evidence>
<keyword evidence="6" id="KW-0677">Repeat</keyword>
<evidence type="ECO:0000256" key="11">
    <source>
        <dbReference type="ARBA" id="ARBA00023136"/>
    </source>
</evidence>
<evidence type="ECO:0000256" key="12">
    <source>
        <dbReference type="ARBA" id="ARBA00023157"/>
    </source>
</evidence>
<evidence type="ECO:0000256" key="6">
    <source>
        <dbReference type="ARBA" id="ARBA00022737"/>
    </source>
</evidence>
<keyword evidence="14" id="KW-0325">Glycoprotein</keyword>
<dbReference type="GO" id="GO:0046872">
    <property type="term" value="F:metal ion binding"/>
    <property type="evidence" value="ECO:0007669"/>
    <property type="project" value="UniProtKB-KW"/>
</dbReference>
<dbReference type="InterPro" id="IPR028994">
    <property type="entry name" value="Integrin_alpha_N"/>
</dbReference>
<dbReference type="Gene3D" id="2.60.40.1510">
    <property type="entry name" value="ntegrin, alpha v. Chain A, domain 3"/>
    <property type="match status" value="1"/>
</dbReference>
<dbReference type="Gene3D" id="2.60.40.1460">
    <property type="entry name" value="Integrin domains. Chain A, domain 2"/>
    <property type="match status" value="1"/>
</dbReference>
<dbReference type="GO" id="GO:0008305">
    <property type="term" value="C:integrin complex"/>
    <property type="evidence" value="ECO:0007669"/>
    <property type="project" value="InterPro"/>
</dbReference>
<evidence type="ECO:0000256" key="5">
    <source>
        <dbReference type="ARBA" id="ARBA00022729"/>
    </source>
</evidence>
<feature type="repeat" description="FG-GAP" evidence="15">
    <location>
        <begin position="539"/>
        <end position="597"/>
    </location>
</feature>
<dbReference type="Gene3D" id="2.60.40.1530">
    <property type="entry name" value="ntegrin, alpha v. Chain A, domain 4"/>
    <property type="match status" value="1"/>
</dbReference>